<sequence length="136" mass="14919">MSPTFDLSAPSTSGYSSRSKSSLTQNARSKRVVAGTSTASPRKRAADKLRKNAVANGSRRASASAVNFRSLRSTVPVFENNSSRTSGRTSGRSRVSPRSSRRSHKTPKKGRKRVIKEESTEEEAVDEEEEDEETEK</sequence>
<accession>A0A7R9MV34</accession>
<evidence type="ECO:0000313" key="3">
    <source>
        <dbReference type="Proteomes" id="UP000728032"/>
    </source>
</evidence>
<feature type="compositionally biased region" description="Acidic residues" evidence="1">
    <location>
        <begin position="119"/>
        <end position="136"/>
    </location>
</feature>
<feature type="compositionally biased region" description="Low complexity" evidence="1">
    <location>
        <begin position="82"/>
        <end position="98"/>
    </location>
</feature>
<evidence type="ECO:0000313" key="2">
    <source>
        <dbReference type="EMBL" id="CAD7667004.1"/>
    </source>
</evidence>
<proteinExistence type="predicted"/>
<dbReference type="EMBL" id="OC971858">
    <property type="protein sequence ID" value="CAD7667004.1"/>
    <property type="molecule type" value="Genomic_DNA"/>
</dbReference>
<dbReference type="AlphaFoldDB" id="A0A7R9MV34"/>
<organism evidence="2">
    <name type="scientific">Oppiella nova</name>
    <dbReference type="NCBI Taxonomy" id="334625"/>
    <lineage>
        <taxon>Eukaryota</taxon>
        <taxon>Metazoa</taxon>
        <taxon>Ecdysozoa</taxon>
        <taxon>Arthropoda</taxon>
        <taxon>Chelicerata</taxon>
        <taxon>Arachnida</taxon>
        <taxon>Acari</taxon>
        <taxon>Acariformes</taxon>
        <taxon>Sarcoptiformes</taxon>
        <taxon>Oribatida</taxon>
        <taxon>Brachypylina</taxon>
        <taxon>Oppioidea</taxon>
        <taxon>Oppiidae</taxon>
        <taxon>Oppiella</taxon>
    </lineage>
</organism>
<evidence type="ECO:0000256" key="1">
    <source>
        <dbReference type="SAM" id="MobiDB-lite"/>
    </source>
</evidence>
<reference evidence="2" key="1">
    <citation type="submission" date="2020-11" db="EMBL/GenBank/DDBJ databases">
        <authorList>
            <person name="Tran Van P."/>
        </authorList>
    </citation>
    <scope>NUCLEOTIDE SEQUENCE</scope>
</reference>
<keyword evidence="3" id="KW-1185">Reference proteome</keyword>
<feature type="compositionally biased region" description="Low complexity" evidence="1">
    <location>
        <begin position="11"/>
        <end position="22"/>
    </location>
</feature>
<gene>
    <name evidence="2" type="ORF">ONB1V03_LOCUS23205</name>
</gene>
<feature type="region of interest" description="Disordered" evidence="1">
    <location>
        <begin position="1"/>
        <end position="136"/>
    </location>
</feature>
<name>A0A7R9MV34_9ACAR</name>
<feature type="compositionally biased region" description="Basic residues" evidence="1">
    <location>
        <begin position="99"/>
        <end position="114"/>
    </location>
</feature>
<protein>
    <submittedName>
        <fullName evidence="2">Uncharacterized protein</fullName>
    </submittedName>
</protein>
<dbReference type="Proteomes" id="UP000728032">
    <property type="component" value="Unassembled WGS sequence"/>
</dbReference>
<dbReference type="EMBL" id="CAJPVJ010057033">
    <property type="protein sequence ID" value="CAG2183785.1"/>
    <property type="molecule type" value="Genomic_DNA"/>
</dbReference>
<feature type="compositionally biased region" description="Polar residues" evidence="1">
    <location>
        <begin position="59"/>
        <end position="73"/>
    </location>
</feature>
<feature type="non-terminal residue" evidence="2">
    <location>
        <position position="136"/>
    </location>
</feature>